<dbReference type="SUPFAM" id="SSF50475">
    <property type="entry name" value="FMN-binding split barrel"/>
    <property type="match status" value="1"/>
</dbReference>
<dbReference type="GO" id="GO:0008694">
    <property type="term" value="F:4-hydroxy-3-polyprenylbenzoate decarboxylase activity"/>
    <property type="evidence" value="ECO:0007669"/>
    <property type="project" value="TreeGrafter"/>
</dbReference>
<protein>
    <recommendedName>
        <fullName evidence="2">Phenolic acid decarboxylase</fullName>
    </recommendedName>
    <alternativeName>
        <fullName evidence="3">Phenolic acid decarboxylase subunit C</fullName>
    </alternativeName>
</protein>
<dbReference type="Gene3D" id="3.40.1670.10">
    <property type="entry name" value="UbiD C-terminal domain-like"/>
    <property type="match status" value="1"/>
</dbReference>
<dbReference type="Pfam" id="PF01977">
    <property type="entry name" value="UbiD"/>
    <property type="match status" value="1"/>
</dbReference>
<evidence type="ECO:0000256" key="2">
    <source>
        <dbReference type="ARBA" id="ARBA00072018"/>
    </source>
</evidence>
<dbReference type="NCBIfam" id="TIGR00148">
    <property type="entry name" value="UbiD family decarboxylase"/>
    <property type="match status" value="1"/>
</dbReference>
<dbReference type="GO" id="GO:0006744">
    <property type="term" value="P:ubiquinone biosynthetic process"/>
    <property type="evidence" value="ECO:0007669"/>
    <property type="project" value="TreeGrafter"/>
</dbReference>
<dbReference type="Proteomes" id="UP000584374">
    <property type="component" value="Unassembled WGS sequence"/>
</dbReference>
<dbReference type="EMBL" id="JACHIW010000002">
    <property type="protein sequence ID" value="MBB5158857.1"/>
    <property type="molecule type" value="Genomic_DNA"/>
</dbReference>
<evidence type="ECO:0000259" key="6">
    <source>
        <dbReference type="Pfam" id="PF20696"/>
    </source>
</evidence>
<evidence type="ECO:0000313" key="8">
    <source>
        <dbReference type="Proteomes" id="UP000584374"/>
    </source>
</evidence>
<dbReference type="SUPFAM" id="SSF143968">
    <property type="entry name" value="UbiD C-terminal domain-like"/>
    <property type="match status" value="1"/>
</dbReference>
<feature type="domain" description="3-octaprenyl-4-hydroxybenzoate carboxy-lyase-like C-terminal" evidence="6">
    <location>
        <begin position="306"/>
        <end position="426"/>
    </location>
</feature>
<feature type="domain" description="3-octaprenyl-4-hydroxybenzoate carboxy-lyase-like N-terminal" evidence="5">
    <location>
        <begin position="19"/>
        <end position="94"/>
    </location>
</feature>
<dbReference type="FunFam" id="3.40.1670.10:FF:000003">
    <property type="entry name" value="Phenolic acid decarboxylase"/>
    <property type="match status" value="1"/>
</dbReference>
<keyword evidence="8" id="KW-1185">Reference proteome</keyword>
<gene>
    <name evidence="7" type="ORF">BJ970_006456</name>
</gene>
<sequence>MGSTDAALPVGADLRTWLARLQATGRLSLARPGARLRFEVAGIANRLDGTSASLFPKPDGHPVPVVSGLLSQRAWMAEALGVGEGELVERFQDACRNPIPTVESTADASCQEVMHHEVDLAELLPIPTHNEHDHGAYITAGLLIARRRDTGVQNVSIHRLQISGPNRLGALLLPRHTLAFFQENEAAGADLDIAIVIGVDPLTLMASQAAVPIDHDELEIAGALRGAPLPVVKCVTNDVRVPANAEIVLEGRLLARVREPEGPFGEFPQYYGERAERHVIELSAVTHRQSPLYHTIVGGGLEHLLLGCIPREGSFLSHLRSTFPCVRAVHLPQGGVCRYHLYVQVHRPAPGEVKNVILGALGTHYDIKHVTVVDSDVDVFDPAEVEWAVATRFQADRDLVVVPGTQGSKLDPSTTDGIGAKMGLDATVPPGATGMRFTRIRVPGETDLDIEELTGPAPVDWQAACR</sequence>
<evidence type="ECO:0000259" key="5">
    <source>
        <dbReference type="Pfam" id="PF20695"/>
    </source>
</evidence>
<reference evidence="7 8" key="1">
    <citation type="submission" date="2020-08" db="EMBL/GenBank/DDBJ databases">
        <title>Sequencing the genomes of 1000 actinobacteria strains.</title>
        <authorList>
            <person name="Klenk H.-P."/>
        </authorList>
    </citation>
    <scope>NUCLEOTIDE SEQUENCE [LARGE SCALE GENOMIC DNA]</scope>
    <source>
        <strain evidence="7 8">DSM 45584</strain>
    </source>
</reference>
<comment type="caution">
    <text evidence="7">The sequence shown here is derived from an EMBL/GenBank/DDBJ whole genome shotgun (WGS) entry which is preliminary data.</text>
</comment>
<organism evidence="7 8">
    <name type="scientific">Saccharopolyspora phatthalungensis</name>
    <dbReference type="NCBI Taxonomy" id="664693"/>
    <lineage>
        <taxon>Bacteria</taxon>
        <taxon>Bacillati</taxon>
        <taxon>Actinomycetota</taxon>
        <taxon>Actinomycetes</taxon>
        <taxon>Pseudonocardiales</taxon>
        <taxon>Pseudonocardiaceae</taxon>
        <taxon>Saccharopolyspora</taxon>
    </lineage>
</organism>
<evidence type="ECO:0000259" key="4">
    <source>
        <dbReference type="Pfam" id="PF01977"/>
    </source>
</evidence>
<dbReference type="GO" id="GO:0005829">
    <property type="term" value="C:cytosol"/>
    <property type="evidence" value="ECO:0007669"/>
    <property type="project" value="TreeGrafter"/>
</dbReference>
<feature type="domain" description="3-octaprenyl-4-hydroxybenzoate carboxy-lyase-like Rift-related" evidence="4">
    <location>
        <begin position="105"/>
        <end position="299"/>
    </location>
</feature>
<dbReference type="Pfam" id="PF20696">
    <property type="entry name" value="UbiD_C"/>
    <property type="match status" value="1"/>
</dbReference>
<name>A0A840QFK3_9PSEU</name>
<comment type="similarity">
    <text evidence="1">Belongs to the UbiD family.</text>
</comment>
<evidence type="ECO:0000256" key="3">
    <source>
        <dbReference type="ARBA" id="ARBA00079372"/>
    </source>
</evidence>
<dbReference type="InterPro" id="IPR002830">
    <property type="entry name" value="UbiD"/>
</dbReference>
<dbReference type="RefSeq" id="WP_184730892.1">
    <property type="nucleotide sequence ID" value="NZ_JACHIW010000002.1"/>
</dbReference>
<dbReference type="PANTHER" id="PTHR30108">
    <property type="entry name" value="3-OCTAPRENYL-4-HYDROXYBENZOATE CARBOXY-LYASE-RELATED"/>
    <property type="match status" value="1"/>
</dbReference>
<dbReference type="Pfam" id="PF20695">
    <property type="entry name" value="UbiD_N"/>
    <property type="match status" value="1"/>
</dbReference>
<dbReference type="InterPro" id="IPR048304">
    <property type="entry name" value="UbiD_Rift_dom"/>
</dbReference>
<evidence type="ECO:0000313" key="7">
    <source>
        <dbReference type="EMBL" id="MBB5158857.1"/>
    </source>
</evidence>
<dbReference type="InterPro" id="IPR049383">
    <property type="entry name" value="UbiD-like_N"/>
</dbReference>
<dbReference type="AlphaFoldDB" id="A0A840QFK3"/>
<proteinExistence type="inferred from homology"/>
<evidence type="ECO:0000256" key="1">
    <source>
        <dbReference type="ARBA" id="ARBA00010021"/>
    </source>
</evidence>
<dbReference type="PANTHER" id="PTHR30108:SF17">
    <property type="entry name" value="FERULIC ACID DECARBOXYLASE 1"/>
    <property type="match status" value="1"/>
</dbReference>
<dbReference type="InterPro" id="IPR049381">
    <property type="entry name" value="UbiD-like_C"/>
</dbReference>
<accession>A0A840QFK3</accession>